<reference evidence="4 5" key="1">
    <citation type="submission" date="2024-01" db="EMBL/GenBank/DDBJ databases">
        <title>Genome assemblies of Stephania.</title>
        <authorList>
            <person name="Yang L."/>
        </authorList>
    </citation>
    <scope>NUCLEOTIDE SEQUENCE [LARGE SCALE GENOMIC DNA]</scope>
    <source>
        <strain evidence="4">YNDBR</strain>
        <tissue evidence="4">Leaf</tissue>
    </source>
</reference>
<keyword evidence="5" id="KW-1185">Reference proteome</keyword>
<evidence type="ECO:0000259" key="3">
    <source>
        <dbReference type="PROSITE" id="PS50067"/>
    </source>
</evidence>
<dbReference type="AlphaFoldDB" id="A0AAP0Q1R6"/>
<protein>
    <recommendedName>
        <fullName evidence="3">Kinesin motor domain-containing protein</fullName>
    </recommendedName>
</protein>
<evidence type="ECO:0000313" key="5">
    <source>
        <dbReference type="Proteomes" id="UP001420932"/>
    </source>
</evidence>
<comment type="caution">
    <text evidence="4">The sequence shown here is derived from an EMBL/GenBank/DDBJ whole genome shotgun (WGS) entry which is preliminary data.</text>
</comment>
<comment type="similarity">
    <text evidence="2">Belongs to the TRAFAC class myosin-kinesin ATPase superfamily. Kinesin family.</text>
</comment>
<comment type="caution">
    <text evidence="2">Lacks conserved residue(s) required for the propagation of feature annotation.</text>
</comment>
<dbReference type="InterPro" id="IPR001752">
    <property type="entry name" value="Kinesin_motor_dom"/>
</dbReference>
<dbReference type="GO" id="GO:0007018">
    <property type="term" value="P:microtubule-based movement"/>
    <property type="evidence" value="ECO:0007669"/>
    <property type="project" value="InterPro"/>
</dbReference>
<dbReference type="GO" id="GO:0007052">
    <property type="term" value="P:mitotic spindle organization"/>
    <property type="evidence" value="ECO:0007669"/>
    <property type="project" value="TreeGrafter"/>
</dbReference>
<dbReference type="PANTHER" id="PTHR47969">
    <property type="entry name" value="CHROMOSOME-ASSOCIATED KINESIN KIF4A-RELATED"/>
    <property type="match status" value="1"/>
</dbReference>
<dbReference type="GO" id="GO:0051231">
    <property type="term" value="P:spindle elongation"/>
    <property type="evidence" value="ECO:0007669"/>
    <property type="project" value="TreeGrafter"/>
</dbReference>
<proteinExistence type="inferred from homology"/>
<dbReference type="Gene3D" id="3.40.850.10">
    <property type="entry name" value="Kinesin motor domain"/>
    <property type="match status" value="1"/>
</dbReference>
<gene>
    <name evidence="4" type="ORF">Syun_006822</name>
</gene>
<dbReference type="InterPro" id="IPR027640">
    <property type="entry name" value="Kinesin-like_fam"/>
</dbReference>
<dbReference type="InterPro" id="IPR027417">
    <property type="entry name" value="P-loop_NTPase"/>
</dbReference>
<feature type="domain" description="Kinesin motor" evidence="3">
    <location>
        <begin position="240"/>
        <end position="292"/>
    </location>
</feature>
<dbReference type="PANTHER" id="PTHR47969:SF29">
    <property type="entry name" value="KINESIN-LIKE PROTEIN"/>
    <property type="match status" value="1"/>
</dbReference>
<dbReference type="GO" id="GO:0005875">
    <property type="term" value="C:microtubule associated complex"/>
    <property type="evidence" value="ECO:0007669"/>
    <property type="project" value="TreeGrafter"/>
</dbReference>
<evidence type="ECO:0000256" key="2">
    <source>
        <dbReference type="PROSITE-ProRule" id="PRU00283"/>
    </source>
</evidence>
<dbReference type="GO" id="GO:0005524">
    <property type="term" value="F:ATP binding"/>
    <property type="evidence" value="ECO:0007669"/>
    <property type="project" value="InterPro"/>
</dbReference>
<evidence type="ECO:0000313" key="4">
    <source>
        <dbReference type="EMBL" id="KAK9160481.1"/>
    </source>
</evidence>
<organism evidence="4 5">
    <name type="scientific">Stephania yunnanensis</name>
    <dbReference type="NCBI Taxonomy" id="152371"/>
    <lineage>
        <taxon>Eukaryota</taxon>
        <taxon>Viridiplantae</taxon>
        <taxon>Streptophyta</taxon>
        <taxon>Embryophyta</taxon>
        <taxon>Tracheophyta</taxon>
        <taxon>Spermatophyta</taxon>
        <taxon>Magnoliopsida</taxon>
        <taxon>Ranunculales</taxon>
        <taxon>Menispermaceae</taxon>
        <taxon>Menispermoideae</taxon>
        <taxon>Cissampelideae</taxon>
        <taxon>Stephania</taxon>
    </lineage>
</organism>
<dbReference type="SUPFAM" id="SSF52540">
    <property type="entry name" value="P-loop containing nucleoside triphosphate hydrolases"/>
    <property type="match status" value="1"/>
</dbReference>
<name>A0AAP0Q1R6_9MAGN</name>
<dbReference type="GO" id="GO:0008017">
    <property type="term" value="F:microtubule binding"/>
    <property type="evidence" value="ECO:0007669"/>
    <property type="project" value="InterPro"/>
</dbReference>
<keyword evidence="1" id="KW-0505">Motor protein</keyword>
<dbReference type="EMBL" id="JBBNAF010000003">
    <property type="protein sequence ID" value="KAK9160481.1"/>
    <property type="molecule type" value="Genomic_DNA"/>
</dbReference>
<dbReference type="SMART" id="SM00129">
    <property type="entry name" value="KISc"/>
    <property type="match status" value="1"/>
</dbReference>
<dbReference type="Pfam" id="PF00225">
    <property type="entry name" value="Kinesin"/>
    <property type="match status" value="1"/>
</dbReference>
<sequence length="433" mass="48206">MMVYSHREKTSSSSSLLYTLVSPLDYGLSVSPVTGPQISNPQQISRLCSVALNSLSLGLSVSCSTSYSGVSLWSLRLSPVTAPQIPNPQQVVLALHCSLVALPYSGRSASLAHFQSEPLLLSSVTSCSHSVPSSTSLLSHCALIQFDDLKYENLILNILVAIVDRMLLEVSEISEPFVQFLRIAPHAYENLLLFLFSDLYLGFCRSFNASLIKTLTPNRNEHGEQQESLCLHLYSSARVTEGKILEKAKTINKSLSALGNVINALTDDSPGRVNHIPYRDSKITRILQDVLSEGTAKWLLDEIARRETDAERSLMHRRWSGSVAGRLALYLVQIAFGRNPVNMHYHLVVVLEMENRSASKRIIVIIWSPYCSSYSDQSCWSFETEFFRLYSVSNQKQNPFSISDRISDDVFRNGIDYISVPFLIAIGDGIFAN</sequence>
<dbReference type="Proteomes" id="UP001420932">
    <property type="component" value="Unassembled WGS sequence"/>
</dbReference>
<evidence type="ECO:0000256" key="1">
    <source>
        <dbReference type="ARBA" id="ARBA00023175"/>
    </source>
</evidence>
<dbReference type="InterPro" id="IPR036961">
    <property type="entry name" value="Kinesin_motor_dom_sf"/>
</dbReference>
<dbReference type="PROSITE" id="PS50067">
    <property type="entry name" value="KINESIN_MOTOR_2"/>
    <property type="match status" value="1"/>
</dbReference>
<dbReference type="GO" id="GO:0003777">
    <property type="term" value="F:microtubule motor activity"/>
    <property type="evidence" value="ECO:0007669"/>
    <property type="project" value="InterPro"/>
</dbReference>
<accession>A0AAP0Q1R6</accession>